<dbReference type="Pfam" id="PF06114">
    <property type="entry name" value="Peptidase_M78"/>
    <property type="match status" value="1"/>
</dbReference>
<reference evidence="2 3" key="1">
    <citation type="submission" date="2023-02" db="EMBL/GenBank/DDBJ databases">
        <title>Genome sequence of Mucilaginibacter jinjuensis strain KACC 16571.</title>
        <authorList>
            <person name="Kim S."/>
            <person name="Heo J."/>
            <person name="Kwon S.-W."/>
        </authorList>
    </citation>
    <scope>NUCLEOTIDE SEQUENCE [LARGE SCALE GENOMIC DNA]</scope>
    <source>
        <strain evidence="2 3">KACC 16571</strain>
    </source>
</reference>
<feature type="domain" description="IrrE N-terminal-like" evidence="1">
    <location>
        <begin position="36"/>
        <end position="171"/>
    </location>
</feature>
<dbReference type="Gene3D" id="1.10.10.2910">
    <property type="match status" value="1"/>
</dbReference>
<protein>
    <submittedName>
        <fullName evidence="2">ImmA/IrrE family metallo-endopeptidase</fullName>
    </submittedName>
</protein>
<accession>A0ABY7T3Q7</accession>
<evidence type="ECO:0000313" key="3">
    <source>
        <dbReference type="Proteomes" id="UP001216139"/>
    </source>
</evidence>
<dbReference type="InterPro" id="IPR052345">
    <property type="entry name" value="Rad_response_metalloprotease"/>
</dbReference>
<gene>
    <name evidence="2" type="ORF">PQO05_19935</name>
</gene>
<organism evidence="2 3">
    <name type="scientific">Mucilaginibacter jinjuensis</name>
    <dbReference type="NCBI Taxonomy" id="1176721"/>
    <lineage>
        <taxon>Bacteria</taxon>
        <taxon>Pseudomonadati</taxon>
        <taxon>Bacteroidota</taxon>
        <taxon>Sphingobacteriia</taxon>
        <taxon>Sphingobacteriales</taxon>
        <taxon>Sphingobacteriaceae</taxon>
        <taxon>Mucilaginibacter</taxon>
    </lineage>
</organism>
<sequence>MMKQISYQDLTNEFIDKVLNENNIITVPIDVEQVAKSIGLKVLDYPFQEDISGVLVINEDGATIGYNPNESSVRRRFSIAHELGHFVLHADKNSSGMFMDKLLFRKNITTYSTKEEAIEREANYFAANLLMPQELVISEVNKLNPNKDDEENIKVLAKKFDVSVSAMTYRLVNLGIYYK</sequence>
<keyword evidence="3" id="KW-1185">Reference proteome</keyword>
<dbReference type="InterPro" id="IPR010359">
    <property type="entry name" value="IrrE_HExxH"/>
</dbReference>
<dbReference type="PANTHER" id="PTHR43236:SF2">
    <property type="entry name" value="BLL0069 PROTEIN"/>
    <property type="match status" value="1"/>
</dbReference>
<dbReference type="EMBL" id="CP117167">
    <property type="protein sequence ID" value="WCT11011.1"/>
    <property type="molecule type" value="Genomic_DNA"/>
</dbReference>
<evidence type="ECO:0000313" key="2">
    <source>
        <dbReference type="EMBL" id="WCT11011.1"/>
    </source>
</evidence>
<evidence type="ECO:0000259" key="1">
    <source>
        <dbReference type="Pfam" id="PF06114"/>
    </source>
</evidence>
<dbReference type="RefSeq" id="WP_273629198.1">
    <property type="nucleotide sequence ID" value="NZ_CP117167.1"/>
</dbReference>
<dbReference type="Proteomes" id="UP001216139">
    <property type="component" value="Chromosome"/>
</dbReference>
<proteinExistence type="predicted"/>
<name>A0ABY7T3Q7_9SPHI</name>
<dbReference type="PANTHER" id="PTHR43236">
    <property type="entry name" value="ANTITOXIN HIGA1"/>
    <property type="match status" value="1"/>
</dbReference>